<dbReference type="EMBL" id="JBIRUQ010000001">
    <property type="protein sequence ID" value="MFI1460518.1"/>
    <property type="molecule type" value="Genomic_DNA"/>
</dbReference>
<proteinExistence type="predicted"/>
<dbReference type="RefSeq" id="WP_051157437.1">
    <property type="nucleotide sequence ID" value="NZ_JBIRUQ010000001.1"/>
</dbReference>
<sequence length="128" mass="13326">MGIERAEALRLLAAAPFGRIVFTHDALPAVRPVAHVIGADGAIIICTRPAAGLVPGLVLAYQVDDIDPVQWTGWSVLVIGAAHTVAADELTEEYARRLGPWDDPATGAVIGIEPTLVSGTRVIAEVAA</sequence>
<name>A0ABW7THL0_9NOCA</name>
<comment type="caution">
    <text evidence="1">The sequence shown here is derived from an EMBL/GenBank/DDBJ whole genome shotgun (WGS) entry which is preliminary data.</text>
</comment>
<dbReference type="Proteomes" id="UP001611263">
    <property type="component" value="Unassembled WGS sequence"/>
</dbReference>
<dbReference type="Pfam" id="PF12900">
    <property type="entry name" value="Pyridox_ox_2"/>
    <property type="match status" value="1"/>
</dbReference>
<dbReference type="SUPFAM" id="SSF50475">
    <property type="entry name" value="FMN-binding split barrel"/>
    <property type="match status" value="1"/>
</dbReference>
<evidence type="ECO:0000313" key="2">
    <source>
        <dbReference type="Proteomes" id="UP001611263"/>
    </source>
</evidence>
<gene>
    <name evidence="1" type="ORF">ACH4WX_07325</name>
</gene>
<dbReference type="InterPro" id="IPR012349">
    <property type="entry name" value="Split_barrel_FMN-bd"/>
</dbReference>
<reference evidence="1 2" key="1">
    <citation type="submission" date="2024-10" db="EMBL/GenBank/DDBJ databases">
        <title>The Natural Products Discovery Center: Release of the First 8490 Sequenced Strains for Exploring Actinobacteria Biosynthetic Diversity.</title>
        <authorList>
            <person name="Kalkreuter E."/>
            <person name="Kautsar S.A."/>
            <person name="Yang D."/>
            <person name="Bader C.D."/>
            <person name="Teijaro C.N."/>
            <person name="Fluegel L."/>
            <person name="Davis C.M."/>
            <person name="Simpson J.R."/>
            <person name="Lauterbach L."/>
            <person name="Steele A.D."/>
            <person name="Gui C."/>
            <person name="Meng S."/>
            <person name="Li G."/>
            <person name="Viehrig K."/>
            <person name="Ye F."/>
            <person name="Su P."/>
            <person name="Kiefer A.F."/>
            <person name="Nichols A."/>
            <person name="Cepeda A.J."/>
            <person name="Yan W."/>
            <person name="Fan B."/>
            <person name="Jiang Y."/>
            <person name="Adhikari A."/>
            <person name="Zheng C.-J."/>
            <person name="Schuster L."/>
            <person name="Cowan T.M."/>
            <person name="Smanski M.J."/>
            <person name="Chevrette M.G."/>
            <person name="De Carvalho L.P.S."/>
            <person name="Shen B."/>
        </authorList>
    </citation>
    <scope>NUCLEOTIDE SEQUENCE [LARGE SCALE GENOMIC DNA]</scope>
    <source>
        <strain evidence="1 2">NPDC020568</strain>
    </source>
</reference>
<dbReference type="GeneID" id="93509726"/>
<organism evidence="1 2">
    <name type="scientific">Nocardia carnea</name>
    <dbReference type="NCBI Taxonomy" id="37328"/>
    <lineage>
        <taxon>Bacteria</taxon>
        <taxon>Bacillati</taxon>
        <taxon>Actinomycetota</taxon>
        <taxon>Actinomycetes</taxon>
        <taxon>Mycobacteriales</taxon>
        <taxon>Nocardiaceae</taxon>
        <taxon>Nocardia</taxon>
    </lineage>
</organism>
<dbReference type="InterPro" id="IPR024747">
    <property type="entry name" value="Pyridox_Oxase-rel"/>
</dbReference>
<accession>A0ABW7THL0</accession>
<evidence type="ECO:0000313" key="1">
    <source>
        <dbReference type="EMBL" id="MFI1460518.1"/>
    </source>
</evidence>
<keyword evidence="2" id="KW-1185">Reference proteome</keyword>
<protein>
    <submittedName>
        <fullName evidence="1">Pyridoxamine 5'-phosphate oxidase family protein</fullName>
    </submittedName>
</protein>
<dbReference type="Gene3D" id="2.30.110.10">
    <property type="entry name" value="Electron Transport, Fmn-binding Protein, Chain A"/>
    <property type="match status" value="1"/>
</dbReference>